<dbReference type="GO" id="GO:0003677">
    <property type="term" value="F:DNA binding"/>
    <property type="evidence" value="ECO:0007669"/>
    <property type="project" value="UniProtKB-KW"/>
</dbReference>
<dbReference type="EMBL" id="LT906462">
    <property type="protein sequence ID" value="SNV78807.1"/>
    <property type="molecule type" value="Genomic_DNA"/>
</dbReference>
<proteinExistence type="predicted"/>
<dbReference type="Proteomes" id="UP000242084">
    <property type="component" value="Chromosome 1"/>
</dbReference>
<name>A0A240A660_9STAP</name>
<sequence>MTQLPKIGKPATNALNNKNITTLEQVSTLTEKELSKMHGVGPKAIKILLENLEENGLSFYEEDGLFANLDFTVSGDLNCNNAPKRKDIRDILIASTIGDEKVLNDKLSDDFVWIVPGEVRIEGKENFIREINEHLQKVSSLEVKSLITHGKEGASHGTITNEHGGEIHFADMYEFESHKKDSKVKTITSYVLMND</sequence>
<dbReference type="Gene3D" id="1.10.150.20">
    <property type="entry name" value="5' to 3' exonuclease, C-terminal subdomain"/>
    <property type="match status" value="1"/>
</dbReference>
<reference evidence="1 2" key="1">
    <citation type="submission" date="2017-06" db="EMBL/GenBank/DDBJ databases">
        <authorList>
            <consortium name="Pathogen Informatics"/>
        </authorList>
    </citation>
    <scope>NUCLEOTIDE SEQUENCE [LARGE SCALE GENOMIC DNA]</scope>
    <source>
        <strain evidence="1 2">NCTC13839</strain>
    </source>
</reference>
<protein>
    <submittedName>
        <fullName evidence="1">Putative DNA-binding protein</fullName>
    </submittedName>
</protein>
<dbReference type="AlphaFoldDB" id="A0A240A660"/>
<dbReference type="SUPFAM" id="SSF54427">
    <property type="entry name" value="NTF2-like"/>
    <property type="match status" value="1"/>
</dbReference>
<organism evidence="1 2">
    <name type="scientific">Mammaliicoccus stepanovicii</name>
    <dbReference type="NCBI Taxonomy" id="643214"/>
    <lineage>
        <taxon>Bacteria</taxon>
        <taxon>Bacillati</taxon>
        <taxon>Bacillota</taxon>
        <taxon>Bacilli</taxon>
        <taxon>Bacillales</taxon>
        <taxon>Staphylococcaceae</taxon>
        <taxon>Mammaliicoccus</taxon>
    </lineage>
</organism>
<dbReference type="OrthoDB" id="6692273at2"/>
<accession>A0A240A660</accession>
<dbReference type="KEGG" id="sste:SAMEA4384403_2241"/>
<keyword evidence="2" id="KW-1185">Reference proteome</keyword>
<dbReference type="InterPro" id="IPR032710">
    <property type="entry name" value="NTF2-like_dom_sf"/>
</dbReference>
<evidence type="ECO:0000313" key="1">
    <source>
        <dbReference type="EMBL" id="SNV78807.1"/>
    </source>
</evidence>
<keyword evidence="1" id="KW-0238">DNA-binding</keyword>
<evidence type="ECO:0000313" key="2">
    <source>
        <dbReference type="Proteomes" id="UP000242084"/>
    </source>
</evidence>
<dbReference type="RefSeq" id="WP_095089617.1">
    <property type="nucleotide sequence ID" value="NZ_BMDM01000001.1"/>
</dbReference>
<gene>
    <name evidence="1" type="ORF">SAMEA4384403_02241</name>
</gene>
<dbReference type="SUPFAM" id="SSF47789">
    <property type="entry name" value="C-terminal domain of RNA polymerase alpha subunit"/>
    <property type="match status" value="1"/>
</dbReference>
<dbReference type="Gene3D" id="3.10.450.50">
    <property type="match status" value="1"/>
</dbReference>